<keyword evidence="7 9" id="KW-0862">Zinc</keyword>
<keyword evidence="4 9" id="KW-0645">Protease</keyword>
<dbReference type="PANTHER" id="PTHR28570">
    <property type="entry name" value="ASPARTYL AMINOPEPTIDASE"/>
    <property type="match status" value="1"/>
</dbReference>
<keyword evidence="6 9" id="KW-0378">Hydrolase</keyword>
<evidence type="ECO:0000256" key="10">
    <source>
        <dbReference type="RuleBase" id="RU004387"/>
    </source>
</evidence>
<dbReference type="PANTHER" id="PTHR28570:SF3">
    <property type="entry name" value="ASPARTYL AMINOPEPTIDASE"/>
    <property type="match status" value="1"/>
</dbReference>
<keyword evidence="8 9" id="KW-0482">Metalloprotease</keyword>
<reference evidence="11 12" key="1">
    <citation type="submission" date="2020-10" db="EMBL/GenBank/DDBJ databases">
        <title>Complete genome sequence of Corynebacterium massiliense DSM 45435, type strain of Corynebacterium massiliense.</title>
        <authorList>
            <person name="Busche T."/>
            <person name="Kalinowski J."/>
            <person name="Ruckert C."/>
        </authorList>
    </citation>
    <scope>NUCLEOTIDE SEQUENCE [LARGE SCALE GENOMIC DNA]</scope>
    <source>
        <strain evidence="11 12">DSM 45435</strain>
    </source>
</reference>
<dbReference type="CDD" id="cd05658">
    <property type="entry name" value="M18_DAP"/>
    <property type="match status" value="1"/>
</dbReference>
<keyword evidence="3 9" id="KW-0031">Aminopeptidase</keyword>
<dbReference type="EC" id="3.4.11.-" evidence="10"/>
<protein>
    <recommendedName>
        <fullName evidence="10">M18 family aminopeptidase</fullName>
        <ecNumber evidence="10">3.4.11.-</ecNumber>
    </recommendedName>
</protein>
<sequence>MTNSTSTPAAQDSLDDFRDFIAASPSSFHAADEVARRLEHSGFTIHDEKDAWDAAPGGHVMVRGGAVMAWYVPEGAGAESAFRIVGAHTDSPGFSVKPNPDSTRSGWDQVAVEVYGGPIIRSWFDRELTLAGRVVTRDGRERLVSTGPIARIPNLAIHLERTNDFTPNLQEHLQPILSAHDASAPAFSPVRTALATAADLRPEDIVSFELITADTQRGEYFGPDGQFFAAGRMDNLSSVYAGMRAMERASASAAQTSDVLVLAAFDHEEVGSASRAGAAGPILEDVLTRTGTALGMDTEALRRSFTRSSCVSADAAHAVHPNYAAKHDAGHQPAIGLGPVTKINGKQRYATDAVTRARWESVCRDAGVPVQQFVGNNDVPCGSTIGPITATRLGIPTVDVGVPMLSMHSAREMIGVDDQLWLEHALAAYFGATDH</sequence>
<proteinExistence type="inferred from homology"/>
<evidence type="ECO:0000256" key="8">
    <source>
        <dbReference type="ARBA" id="ARBA00023049"/>
    </source>
</evidence>
<comment type="cofactor">
    <cofactor evidence="1 10">
        <name>Zn(2+)</name>
        <dbReference type="ChEBI" id="CHEBI:29105"/>
    </cofactor>
</comment>
<keyword evidence="12" id="KW-1185">Reference proteome</keyword>
<evidence type="ECO:0000256" key="5">
    <source>
        <dbReference type="ARBA" id="ARBA00022723"/>
    </source>
</evidence>
<dbReference type="InterPro" id="IPR023358">
    <property type="entry name" value="Peptidase_M18_dom2"/>
</dbReference>
<comment type="similarity">
    <text evidence="2 9">Belongs to the peptidase M18 family.</text>
</comment>
<dbReference type="GO" id="GO:0004177">
    <property type="term" value="F:aminopeptidase activity"/>
    <property type="evidence" value="ECO:0007669"/>
    <property type="project" value="UniProtKB-KW"/>
</dbReference>
<name>A0ABY7U742_9CORY</name>
<dbReference type="InterPro" id="IPR001948">
    <property type="entry name" value="Peptidase_M18"/>
</dbReference>
<dbReference type="Proteomes" id="UP001220064">
    <property type="component" value="Chromosome"/>
</dbReference>
<accession>A0ABY7U742</accession>
<evidence type="ECO:0000256" key="6">
    <source>
        <dbReference type="ARBA" id="ARBA00022801"/>
    </source>
</evidence>
<evidence type="ECO:0000256" key="4">
    <source>
        <dbReference type="ARBA" id="ARBA00022670"/>
    </source>
</evidence>
<organism evidence="11 12">
    <name type="scientific">Corynebacterium massiliense DSM 45435</name>
    <dbReference type="NCBI Taxonomy" id="1121364"/>
    <lineage>
        <taxon>Bacteria</taxon>
        <taxon>Bacillati</taxon>
        <taxon>Actinomycetota</taxon>
        <taxon>Actinomycetes</taxon>
        <taxon>Mycobacteriales</taxon>
        <taxon>Corynebacteriaceae</taxon>
        <taxon>Corynebacterium</taxon>
    </lineage>
</organism>
<gene>
    <name evidence="11" type="primary">apeB</name>
    <name evidence="11" type="ORF">CMASS_05365</name>
</gene>
<keyword evidence="5 9" id="KW-0479">Metal-binding</keyword>
<evidence type="ECO:0000313" key="11">
    <source>
        <dbReference type="EMBL" id="WCZ32515.1"/>
    </source>
</evidence>
<dbReference type="SUPFAM" id="SSF53187">
    <property type="entry name" value="Zn-dependent exopeptidases"/>
    <property type="match status" value="1"/>
</dbReference>
<dbReference type="PRINTS" id="PR00932">
    <property type="entry name" value="AMINO1PTASE"/>
</dbReference>
<dbReference type="Gene3D" id="3.40.630.10">
    <property type="entry name" value="Zn peptidases"/>
    <property type="match status" value="1"/>
</dbReference>
<dbReference type="Gene3D" id="2.30.250.10">
    <property type="entry name" value="Aminopeptidase i, Domain 2"/>
    <property type="match status" value="1"/>
</dbReference>
<dbReference type="EMBL" id="CP063189">
    <property type="protein sequence ID" value="WCZ32515.1"/>
    <property type="molecule type" value="Genomic_DNA"/>
</dbReference>
<dbReference type="NCBIfam" id="NF002759">
    <property type="entry name" value="PRK02813.1"/>
    <property type="match status" value="1"/>
</dbReference>
<evidence type="ECO:0000256" key="9">
    <source>
        <dbReference type="RuleBase" id="RU004386"/>
    </source>
</evidence>
<evidence type="ECO:0000256" key="1">
    <source>
        <dbReference type="ARBA" id="ARBA00001947"/>
    </source>
</evidence>
<dbReference type="Pfam" id="PF02127">
    <property type="entry name" value="Peptidase_M18"/>
    <property type="match status" value="1"/>
</dbReference>
<evidence type="ECO:0000256" key="2">
    <source>
        <dbReference type="ARBA" id="ARBA00008290"/>
    </source>
</evidence>
<evidence type="ECO:0000256" key="7">
    <source>
        <dbReference type="ARBA" id="ARBA00022833"/>
    </source>
</evidence>
<evidence type="ECO:0000256" key="3">
    <source>
        <dbReference type="ARBA" id="ARBA00022438"/>
    </source>
</evidence>
<dbReference type="RefSeq" id="WP_022861988.1">
    <property type="nucleotide sequence ID" value="NZ_ATVG01000001.1"/>
</dbReference>
<evidence type="ECO:0000313" key="12">
    <source>
        <dbReference type="Proteomes" id="UP001220064"/>
    </source>
</evidence>
<dbReference type="SUPFAM" id="SSF101821">
    <property type="entry name" value="Aminopeptidase/glucanase lid domain"/>
    <property type="match status" value="1"/>
</dbReference>